<dbReference type="PANTHER" id="PTHR15371">
    <property type="entry name" value="TIM23"/>
    <property type="match status" value="1"/>
</dbReference>
<dbReference type="Pfam" id="PF02466">
    <property type="entry name" value="Tim17"/>
    <property type="match status" value="1"/>
</dbReference>
<dbReference type="Proteomes" id="UP001530315">
    <property type="component" value="Unassembled WGS sequence"/>
</dbReference>
<feature type="region of interest" description="Disordered" evidence="5">
    <location>
        <begin position="1"/>
        <end position="30"/>
    </location>
</feature>
<dbReference type="PANTHER" id="PTHR15371:SF0">
    <property type="entry name" value="SD19278P"/>
    <property type="match status" value="1"/>
</dbReference>
<comment type="caution">
    <text evidence="6">The sequence shown here is derived from an EMBL/GenBank/DDBJ whole genome shotgun (WGS) entry which is preliminary data.</text>
</comment>
<evidence type="ECO:0000256" key="4">
    <source>
        <dbReference type="ARBA" id="ARBA00023136"/>
    </source>
</evidence>
<evidence type="ECO:0000256" key="5">
    <source>
        <dbReference type="SAM" id="MobiDB-lite"/>
    </source>
</evidence>
<reference evidence="6 7" key="1">
    <citation type="submission" date="2024-10" db="EMBL/GenBank/DDBJ databases">
        <title>Updated reference genomes for cyclostephanoid diatoms.</title>
        <authorList>
            <person name="Roberts W.R."/>
            <person name="Alverson A.J."/>
        </authorList>
    </citation>
    <scope>NUCLEOTIDE SEQUENCE [LARGE SCALE GENOMIC DNA]</scope>
    <source>
        <strain evidence="6 7">AJA276-08</strain>
    </source>
</reference>
<feature type="compositionally biased region" description="Gly residues" evidence="5">
    <location>
        <begin position="1"/>
        <end position="11"/>
    </location>
</feature>
<proteinExistence type="predicted"/>
<dbReference type="InterPro" id="IPR045238">
    <property type="entry name" value="Tim23-like"/>
</dbReference>
<name>A0ABD3P0M7_9STRA</name>
<accession>A0ABD3P0M7</accession>
<keyword evidence="3" id="KW-1133">Transmembrane helix</keyword>
<keyword evidence="7" id="KW-1185">Reference proteome</keyword>
<dbReference type="AlphaFoldDB" id="A0ABD3P0M7"/>
<dbReference type="EMBL" id="JALLAZ020001087">
    <property type="protein sequence ID" value="KAL3781006.1"/>
    <property type="molecule type" value="Genomic_DNA"/>
</dbReference>
<keyword evidence="2" id="KW-0812">Transmembrane</keyword>
<evidence type="ECO:0000256" key="3">
    <source>
        <dbReference type="ARBA" id="ARBA00022989"/>
    </source>
</evidence>
<evidence type="ECO:0000313" key="7">
    <source>
        <dbReference type="Proteomes" id="UP001530315"/>
    </source>
</evidence>
<comment type="subcellular location">
    <subcellularLocation>
        <location evidence="1">Membrane</location>
        <topology evidence="1">Multi-pass membrane protein</topology>
    </subcellularLocation>
</comment>
<keyword evidence="4" id="KW-0472">Membrane</keyword>
<evidence type="ECO:0000313" key="6">
    <source>
        <dbReference type="EMBL" id="KAL3781006.1"/>
    </source>
</evidence>
<evidence type="ECO:0000256" key="2">
    <source>
        <dbReference type="ARBA" id="ARBA00022692"/>
    </source>
</evidence>
<protein>
    <submittedName>
        <fullName evidence="6">Uncharacterized protein</fullName>
    </submittedName>
</protein>
<evidence type="ECO:0000256" key="1">
    <source>
        <dbReference type="ARBA" id="ARBA00004141"/>
    </source>
</evidence>
<dbReference type="GO" id="GO:0016020">
    <property type="term" value="C:membrane"/>
    <property type="evidence" value="ECO:0007669"/>
    <property type="project" value="UniProtKB-SubCell"/>
</dbReference>
<organism evidence="6 7">
    <name type="scientific">Stephanodiscus triporus</name>
    <dbReference type="NCBI Taxonomy" id="2934178"/>
    <lineage>
        <taxon>Eukaryota</taxon>
        <taxon>Sar</taxon>
        <taxon>Stramenopiles</taxon>
        <taxon>Ochrophyta</taxon>
        <taxon>Bacillariophyta</taxon>
        <taxon>Coscinodiscophyceae</taxon>
        <taxon>Thalassiosirophycidae</taxon>
        <taxon>Stephanodiscales</taxon>
        <taxon>Stephanodiscaceae</taxon>
        <taxon>Stephanodiscus</taxon>
    </lineage>
</organism>
<gene>
    <name evidence="6" type="ORF">ACHAW5_000397</name>
</gene>
<sequence length="312" mass="32947">MSGNLGSGSGGASPYDDHNDNGQAPLPDFNSSNIRLSTVAPAFGIPSSSLSVPGSLSTRQPDYLDYDQSGRGVLSTMFTNSGISYLLGVTLGGLYGLREGLARTPSSRWKVKLNSVLNHCGRHGSGLGNMMGSTAILYSLYEGFADTYDLDRYTGPIQPPAPLFAGAMTGATYYMRAGPRVATLAGAIGAGAVGGTFALYSVLGIPYGREQGLAFLLREEKGGGVGKERGGRGTEKDARLVSRRRGIPFLCGKRIRADELYYSRCSPKNGDDKYGLDNDMHGGNGGIGRMRVTSNYLALHTPSICAFDGEKN</sequence>